<dbReference type="SUPFAM" id="SSF56784">
    <property type="entry name" value="HAD-like"/>
    <property type="match status" value="1"/>
</dbReference>
<sequence>MTFDLTRIRHIVLDLDGTLYRGDRLFEVTIPFLGRLSRLGIGHTFLTNNTSRSKLDYVTKLQGLGIDASESQIATPADTTITYLRERLPWTTSIAVLGTPSLCQQFEEAGFTVGWDAPGAVIVGFDTTLDYERLCRAAYWIGEGLPFLATHPDLICPTDQPTILVDCGALCACLTAATGKEPVVLGKPDPSILLDLCNRFGLAKDEVAMVGDRIYTDIAMARRAAVPGVLVLSGEATEADAVALPQPPDLIVADVGELGERLERARTVGARQ</sequence>
<dbReference type="EMBL" id="CP155447">
    <property type="protein sequence ID" value="XBH04438.1"/>
    <property type="molecule type" value="Genomic_DNA"/>
</dbReference>
<dbReference type="RefSeq" id="WP_406697200.1">
    <property type="nucleotide sequence ID" value="NZ_CP155447.1"/>
</dbReference>
<dbReference type="InterPro" id="IPR036412">
    <property type="entry name" value="HAD-like_sf"/>
</dbReference>
<gene>
    <name evidence="1" type="ORF">V5E97_00040</name>
</gene>
<dbReference type="GO" id="GO:0005737">
    <property type="term" value="C:cytoplasm"/>
    <property type="evidence" value="ECO:0007669"/>
    <property type="project" value="TreeGrafter"/>
</dbReference>
<dbReference type="PANTHER" id="PTHR19288:SF46">
    <property type="entry name" value="HALOACID DEHALOGENASE-LIKE HYDROLASE DOMAIN-CONTAINING PROTEIN 2"/>
    <property type="match status" value="1"/>
</dbReference>
<dbReference type="InterPro" id="IPR006357">
    <property type="entry name" value="HAD-SF_hydro_IIA"/>
</dbReference>
<dbReference type="Gene3D" id="3.40.50.1000">
    <property type="entry name" value="HAD superfamily/HAD-like"/>
    <property type="match status" value="2"/>
</dbReference>
<reference evidence="1" key="1">
    <citation type="submission" date="2024-05" db="EMBL/GenBank/DDBJ databases">
        <title>Planctomycetes of the genus Singulisphaera possess chitinolytic capabilities.</title>
        <authorList>
            <person name="Ivanova A."/>
        </authorList>
    </citation>
    <scope>NUCLEOTIDE SEQUENCE</scope>
    <source>
        <strain evidence="1">Ch08T</strain>
    </source>
</reference>
<evidence type="ECO:0000313" key="1">
    <source>
        <dbReference type="EMBL" id="XBH04438.1"/>
    </source>
</evidence>
<organism evidence="1">
    <name type="scientific">Singulisphaera sp. Ch08</name>
    <dbReference type="NCBI Taxonomy" id="3120278"/>
    <lineage>
        <taxon>Bacteria</taxon>
        <taxon>Pseudomonadati</taxon>
        <taxon>Planctomycetota</taxon>
        <taxon>Planctomycetia</taxon>
        <taxon>Isosphaerales</taxon>
        <taxon>Isosphaeraceae</taxon>
        <taxon>Singulisphaera</taxon>
    </lineage>
</organism>
<dbReference type="Pfam" id="PF13242">
    <property type="entry name" value="Hydrolase_like"/>
    <property type="match status" value="1"/>
</dbReference>
<proteinExistence type="predicted"/>
<dbReference type="PANTHER" id="PTHR19288">
    <property type="entry name" value="4-NITROPHENYLPHOSPHATASE-RELATED"/>
    <property type="match status" value="1"/>
</dbReference>
<dbReference type="Pfam" id="PF13344">
    <property type="entry name" value="Hydrolase_6"/>
    <property type="match status" value="1"/>
</dbReference>
<name>A0AAU7CHC3_9BACT</name>
<dbReference type="InterPro" id="IPR023214">
    <property type="entry name" value="HAD_sf"/>
</dbReference>
<dbReference type="GO" id="GO:0016791">
    <property type="term" value="F:phosphatase activity"/>
    <property type="evidence" value="ECO:0007669"/>
    <property type="project" value="TreeGrafter"/>
</dbReference>
<dbReference type="NCBIfam" id="TIGR01460">
    <property type="entry name" value="HAD-SF-IIA"/>
    <property type="match status" value="1"/>
</dbReference>
<accession>A0AAU7CHC3</accession>
<keyword evidence="1" id="KW-0378">Hydrolase</keyword>
<dbReference type="AlphaFoldDB" id="A0AAU7CHC3"/>
<protein>
    <submittedName>
        <fullName evidence="1">HAD-IIA family hydrolase</fullName>
    </submittedName>
</protein>